<organism evidence="1 2">
    <name type="scientific">Sinorhizobium sojae CCBAU 05684</name>
    <dbReference type="NCBI Taxonomy" id="716928"/>
    <lineage>
        <taxon>Bacteria</taxon>
        <taxon>Pseudomonadati</taxon>
        <taxon>Pseudomonadota</taxon>
        <taxon>Alphaproteobacteria</taxon>
        <taxon>Hyphomicrobiales</taxon>
        <taxon>Rhizobiaceae</taxon>
        <taxon>Sinorhizobium/Ensifer group</taxon>
        <taxon>Sinorhizobium</taxon>
    </lineage>
</organism>
<keyword evidence="2" id="KW-1185">Reference proteome</keyword>
<name>A0A249P7Q8_9HYPH</name>
<proteinExistence type="predicted"/>
<sequence length="46" mass="5069">MLLGRTSVAVNPELLPLTSAWNQGAVQTGRRAFKLRRPNRAHQGAQ</sequence>
<evidence type="ECO:0000313" key="1">
    <source>
        <dbReference type="EMBL" id="ASY61762.1"/>
    </source>
</evidence>
<dbReference type="AlphaFoldDB" id="A0A249P7Q8"/>
<dbReference type="KEGG" id="esj:SJ05684_c02940"/>
<gene>
    <name evidence="1" type="ORF">SJ05684_c02940</name>
</gene>
<reference evidence="1 2" key="1">
    <citation type="submission" date="2017-08" db="EMBL/GenBank/DDBJ databases">
        <title>Multipartite genome sequences of Sinorhizobium species nodulating soybeans.</title>
        <authorList>
            <person name="Tian C.F."/>
        </authorList>
    </citation>
    <scope>NUCLEOTIDE SEQUENCE [LARGE SCALE GENOMIC DNA]</scope>
    <source>
        <strain evidence="1 2">CCBAU 05684</strain>
    </source>
</reference>
<dbReference type="Proteomes" id="UP000217211">
    <property type="component" value="Chromosome"/>
</dbReference>
<protein>
    <submittedName>
        <fullName evidence="1">Uncharacterized protein</fullName>
    </submittedName>
</protein>
<dbReference type="EMBL" id="CP023067">
    <property type="protein sequence ID" value="ASY61762.1"/>
    <property type="molecule type" value="Genomic_DNA"/>
</dbReference>
<accession>A0A249P7Q8</accession>
<evidence type="ECO:0000313" key="2">
    <source>
        <dbReference type="Proteomes" id="UP000217211"/>
    </source>
</evidence>